<dbReference type="Proteomes" id="UP000663844">
    <property type="component" value="Unassembled WGS sequence"/>
</dbReference>
<evidence type="ECO:0000313" key="1">
    <source>
        <dbReference type="EMBL" id="CAF4427254.1"/>
    </source>
</evidence>
<name>A0A820QVB0_9BILA</name>
<comment type="caution">
    <text evidence="1">The sequence shown here is derived from an EMBL/GenBank/DDBJ whole genome shotgun (WGS) entry which is preliminary data.</text>
</comment>
<gene>
    <name evidence="1" type="ORF">OXD698_LOCUS53011</name>
</gene>
<dbReference type="EMBL" id="CAJOAZ010029690">
    <property type="protein sequence ID" value="CAF4427254.1"/>
    <property type="molecule type" value="Genomic_DNA"/>
</dbReference>
<feature type="non-terminal residue" evidence="1">
    <location>
        <position position="77"/>
    </location>
</feature>
<sequence>NQSEFRSLSFKTKTNMEIENNPNPQWIQDETDKIRLSLLNELHRIENEVNEQFLSFKNDFDLRQPKICQTTKIMFEF</sequence>
<dbReference type="AlphaFoldDB" id="A0A820QVB0"/>
<proteinExistence type="predicted"/>
<accession>A0A820QVB0</accession>
<feature type="non-terminal residue" evidence="1">
    <location>
        <position position="1"/>
    </location>
</feature>
<reference evidence="1" key="1">
    <citation type="submission" date="2021-02" db="EMBL/GenBank/DDBJ databases">
        <authorList>
            <person name="Nowell W R."/>
        </authorList>
    </citation>
    <scope>NUCLEOTIDE SEQUENCE</scope>
</reference>
<protein>
    <submittedName>
        <fullName evidence="1">Uncharacterized protein</fullName>
    </submittedName>
</protein>
<evidence type="ECO:0000313" key="2">
    <source>
        <dbReference type="Proteomes" id="UP000663844"/>
    </source>
</evidence>
<organism evidence="1 2">
    <name type="scientific">Adineta steineri</name>
    <dbReference type="NCBI Taxonomy" id="433720"/>
    <lineage>
        <taxon>Eukaryota</taxon>
        <taxon>Metazoa</taxon>
        <taxon>Spiralia</taxon>
        <taxon>Gnathifera</taxon>
        <taxon>Rotifera</taxon>
        <taxon>Eurotatoria</taxon>
        <taxon>Bdelloidea</taxon>
        <taxon>Adinetida</taxon>
        <taxon>Adinetidae</taxon>
        <taxon>Adineta</taxon>
    </lineage>
</organism>